<reference evidence="2 3" key="1">
    <citation type="journal article" date="2021" name="Sci. Rep.">
        <title>Genome sequencing of the multicellular alga Astrephomene provides insights into convergent evolution of germ-soma differentiation.</title>
        <authorList>
            <person name="Yamashita S."/>
            <person name="Yamamoto K."/>
            <person name="Matsuzaki R."/>
            <person name="Suzuki S."/>
            <person name="Yamaguchi H."/>
            <person name="Hirooka S."/>
            <person name="Minakuchi Y."/>
            <person name="Miyagishima S."/>
            <person name="Kawachi M."/>
            <person name="Toyoda A."/>
            <person name="Nozaki H."/>
        </authorList>
    </citation>
    <scope>NUCLEOTIDE SEQUENCE [LARGE SCALE GENOMIC DNA]</scope>
    <source>
        <strain evidence="2 3">NIES-4017</strain>
    </source>
</reference>
<feature type="region of interest" description="Disordered" evidence="1">
    <location>
        <begin position="1"/>
        <end position="27"/>
    </location>
</feature>
<proteinExistence type="predicted"/>
<organism evidence="2 3">
    <name type="scientific">Astrephomene gubernaculifera</name>
    <dbReference type="NCBI Taxonomy" id="47775"/>
    <lineage>
        <taxon>Eukaryota</taxon>
        <taxon>Viridiplantae</taxon>
        <taxon>Chlorophyta</taxon>
        <taxon>core chlorophytes</taxon>
        <taxon>Chlorophyceae</taxon>
        <taxon>CS clade</taxon>
        <taxon>Chlamydomonadales</taxon>
        <taxon>Astrephomenaceae</taxon>
        <taxon>Astrephomene</taxon>
    </lineage>
</organism>
<dbReference type="Proteomes" id="UP001054857">
    <property type="component" value="Unassembled WGS sequence"/>
</dbReference>
<sequence length="110" mass="11486">GGGGAGIGESGQQQPPAATTPPPPLNGSSCCWPLAAEELQQLTQCFTAMPALQVLELRGLSGAQVDEVYAALLGRPTLNTKASGGGWVEWISPDTPRISFANWRGLHRCD</sequence>
<comment type="caution">
    <text evidence="2">The sequence shown here is derived from an EMBL/GenBank/DDBJ whole genome shotgun (WGS) entry which is preliminary data.</text>
</comment>
<accession>A0AAD3HQ27</accession>
<evidence type="ECO:0000256" key="1">
    <source>
        <dbReference type="SAM" id="MobiDB-lite"/>
    </source>
</evidence>
<evidence type="ECO:0000313" key="2">
    <source>
        <dbReference type="EMBL" id="GFR48637.1"/>
    </source>
</evidence>
<name>A0AAD3HQ27_9CHLO</name>
<feature type="non-terminal residue" evidence="2">
    <location>
        <position position="110"/>
    </location>
</feature>
<evidence type="ECO:0000313" key="3">
    <source>
        <dbReference type="Proteomes" id="UP001054857"/>
    </source>
</evidence>
<feature type="non-terminal residue" evidence="2">
    <location>
        <position position="1"/>
    </location>
</feature>
<keyword evidence="3" id="KW-1185">Reference proteome</keyword>
<protein>
    <submittedName>
        <fullName evidence="2">Uncharacterized protein</fullName>
    </submittedName>
</protein>
<gene>
    <name evidence="2" type="ORF">Agub_g10553</name>
</gene>
<dbReference type="AlphaFoldDB" id="A0AAD3HQ27"/>
<dbReference type="EMBL" id="BMAR01000024">
    <property type="protein sequence ID" value="GFR48637.1"/>
    <property type="molecule type" value="Genomic_DNA"/>
</dbReference>